<dbReference type="NCBIfam" id="NF043028">
    <property type="entry name" value="T4SS_AnkX"/>
    <property type="match status" value="1"/>
</dbReference>
<dbReference type="PROSITE" id="PS50297">
    <property type="entry name" value="ANK_REP_REGION"/>
    <property type="match status" value="4"/>
</dbReference>
<dbReference type="InterPro" id="IPR051165">
    <property type="entry name" value="Multifunctional_ANK_Repeat"/>
</dbReference>
<reference evidence="5 6" key="1">
    <citation type="submission" date="2015-11" db="EMBL/GenBank/DDBJ databases">
        <title>Genomic analysis of 38 Legionella species identifies large and diverse effector repertoires.</title>
        <authorList>
            <person name="Burstein D."/>
            <person name="Amaro F."/>
            <person name="Zusman T."/>
            <person name="Lifshitz Z."/>
            <person name="Cohen O."/>
            <person name="Gilbert J.A."/>
            <person name="Pupko T."/>
            <person name="Shuman H.A."/>
            <person name="Segal G."/>
        </authorList>
    </citation>
    <scope>NUCLEOTIDE SEQUENCE [LARGE SCALE GENOMIC DNA]</scope>
    <source>
        <strain evidence="5 6">WIGA</strain>
    </source>
</reference>
<accession>A0A0W0RQA2</accession>
<dbReference type="SUPFAM" id="SSF140931">
    <property type="entry name" value="Fic-like"/>
    <property type="match status" value="1"/>
</dbReference>
<name>A0A0W0RQA2_LEGBO</name>
<evidence type="ECO:0000259" key="4">
    <source>
        <dbReference type="PROSITE" id="PS51459"/>
    </source>
</evidence>
<dbReference type="RefSeq" id="WP_058459540.1">
    <property type="nucleotide sequence ID" value="NZ_UGGY01000001.1"/>
</dbReference>
<feature type="repeat" description="ANK" evidence="3">
    <location>
        <begin position="420"/>
        <end position="442"/>
    </location>
</feature>
<dbReference type="PANTHER" id="PTHR24123:SF33">
    <property type="entry name" value="PROTEIN HOS4"/>
    <property type="match status" value="1"/>
</dbReference>
<dbReference type="STRING" id="447.Lboz_1902"/>
<dbReference type="SMART" id="SM00248">
    <property type="entry name" value="ANK"/>
    <property type="match status" value="11"/>
</dbReference>
<dbReference type="PANTHER" id="PTHR24123">
    <property type="entry name" value="ANKYRIN REPEAT-CONTAINING"/>
    <property type="match status" value="1"/>
</dbReference>
<keyword evidence="2 3" id="KW-0040">ANK repeat</keyword>
<dbReference type="InterPro" id="IPR036770">
    <property type="entry name" value="Ankyrin_rpt-contain_sf"/>
</dbReference>
<proteinExistence type="predicted"/>
<dbReference type="AlphaFoldDB" id="A0A0W0RQA2"/>
<dbReference type="InterPro" id="IPR050016">
    <property type="entry name" value="T4SS_AnkX"/>
</dbReference>
<evidence type="ECO:0000256" key="3">
    <source>
        <dbReference type="PROSITE-ProRule" id="PRU00023"/>
    </source>
</evidence>
<dbReference type="InterPro" id="IPR036597">
    <property type="entry name" value="Fido-like_dom_sf"/>
</dbReference>
<dbReference type="PRINTS" id="PR01415">
    <property type="entry name" value="ANKYRIN"/>
</dbReference>
<dbReference type="PROSITE" id="PS51459">
    <property type="entry name" value="FIDO"/>
    <property type="match status" value="1"/>
</dbReference>
<dbReference type="InterPro" id="IPR003812">
    <property type="entry name" value="Fido"/>
</dbReference>
<organism evidence="5 6">
    <name type="scientific">Legionella bozemanae</name>
    <name type="common">Fluoribacter bozemanae</name>
    <dbReference type="NCBI Taxonomy" id="447"/>
    <lineage>
        <taxon>Bacteria</taxon>
        <taxon>Pseudomonadati</taxon>
        <taxon>Pseudomonadota</taxon>
        <taxon>Gammaproteobacteria</taxon>
        <taxon>Legionellales</taxon>
        <taxon>Legionellaceae</taxon>
        <taxon>Legionella</taxon>
    </lineage>
</organism>
<dbReference type="GO" id="GO:0044605">
    <property type="term" value="F:phosphocholine transferase activity"/>
    <property type="evidence" value="ECO:0007669"/>
    <property type="project" value="InterPro"/>
</dbReference>
<dbReference type="PROSITE" id="PS50088">
    <property type="entry name" value="ANK_REPEAT"/>
    <property type="match status" value="4"/>
</dbReference>
<feature type="repeat" description="ANK" evidence="3">
    <location>
        <begin position="460"/>
        <end position="484"/>
    </location>
</feature>
<evidence type="ECO:0000313" key="6">
    <source>
        <dbReference type="Proteomes" id="UP000054695"/>
    </source>
</evidence>
<evidence type="ECO:0000256" key="1">
    <source>
        <dbReference type="ARBA" id="ARBA00022737"/>
    </source>
</evidence>
<sequence>MANLPGLFFLKAYPPEEIWRLFVDGRFWSKENGWHGYESRERGSINAALESLCSIALQVDKKGEDFELSGDLIKDIHKKCGRKVEELQDKNPGESRGDDEPVSFGIPASRASIKGIEEFLGLFFLLEGAAEFGPGKIGPLGYPKFDKNYFKDLTPEQIPELAKKIYQDMSADGHSNTTHFYLAAQKNVDMFLEAITRSYNKEIKAAHTIDEKLRVIAKHIRYYEVLHSFRDANGRTFVNNLLNILLMQQGLPPATFYEPNVFDLYSADELVVVIKEAIFNTVEIIEKSKKKDISLYGYHSSLEDREGFMKMLDSPAYTKIREEDLLYLDHETLQRNAKDCLASLIALYPLHRRAVYLSDSSDIKEFVSMNESQINKRIEQGAPPLYVGKTPMHLAVMMCNMAMVDELIAQKADLSILDYDGKTVLHYAAETGNMQIMEKILKALSQQDDGLKLLNVKDNQGKTAFHYAAEHGSPELITALISTGLVRINEPDNRGVSPVTLAYKNHKLETFGTLLDAGADISKELLEIVSARKDIETFKKIINKNEKLLFNPEVLRLAIGFGSRSLVGKFLQAGMDINTPLTKNKATPLMLAIGSGNINLVRYLLKKGADISLTDGFGHTAMHYVFFTGPEPREALIKIIAEKNKELLDKPNQHGRPPLCSTITLQDYKSMQILLNMGAKVDFRENDGNNILHVAIGKCPLSVMHELMSRERTLLHKTNSLGRNPFHHALATSIVSKHLGKEDEINFMNLSDFLIKEKVDLNTKDVNKKTILDIALSKNYCHLCVKLMKEGAHTNVSSAAKFLQKSSSDTILKHPKTFKKGLMKRLSDDPLIAMAQLNDLYIKIKANDIRTPKDFSAQSGLTFFKGKSDEMKAHEQVLSVLKEAYDSKLKELLGKQGEKEGLDKKKPFLDENLRLLIKHQEISRKIDKPSEQLVEGEFYKIKW</sequence>
<dbReference type="Gene3D" id="1.25.40.20">
    <property type="entry name" value="Ankyrin repeat-containing domain"/>
    <property type="match status" value="3"/>
</dbReference>
<dbReference type="Pfam" id="PF12796">
    <property type="entry name" value="Ank_2"/>
    <property type="match status" value="3"/>
</dbReference>
<comment type="caution">
    <text evidence="5">The sequence shown here is derived from an EMBL/GenBank/DDBJ whole genome shotgun (WGS) entry which is preliminary data.</text>
</comment>
<keyword evidence="1" id="KW-0677">Repeat</keyword>
<feature type="repeat" description="ANK" evidence="3">
    <location>
        <begin position="584"/>
        <end position="616"/>
    </location>
</feature>
<dbReference type="PATRIC" id="fig|447.4.peg.2027"/>
<dbReference type="SUPFAM" id="SSF48403">
    <property type="entry name" value="Ankyrin repeat"/>
    <property type="match status" value="1"/>
</dbReference>
<evidence type="ECO:0000256" key="2">
    <source>
        <dbReference type="ARBA" id="ARBA00023043"/>
    </source>
</evidence>
<dbReference type="EMBL" id="LNXU01000019">
    <property type="protein sequence ID" value="KTC73256.1"/>
    <property type="molecule type" value="Genomic_DNA"/>
</dbReference>
<dbReference type="Proteomes" id="UP000054695">
    <property type="component" value="Unassembled WGS sequence"/>
</dbReference>
<dbReference type="Pfam" id="PF22170">
    <property type="entry name" value="AnkX_ins"/>
    <property type="match status" value="1"/>
</dbReference>
<dbReference type="OrthoDB" id="5649256at2"/>
<feature type="domain" description="Fido" evidence="4">
    <location>
        <begin position="153"/>
        <end position="287"/>
    </location>
</feature>
<dbReference type="InterPro" id="IPR054037">
    <property type="entry name" value="AnkX_ins"/>
</dbReference>
<dbReference type="InterPro" id="IPR002110">
    <property type="entry name" value="Ankyrin_rpt"/>
</dbReference>
<gene>
    <name evidence="5" type="ORF">Lboz_1902</name>
</gene>
<keyword evidence="6" id="KW-1185">Reference proteome</keyword>
<feature type="repeat" description="ANK" evidence="3">
    <location>
        <begin position="387"/>
        <end position="419"/>
    </location>
</feature>
<evidence type="ECO:0000313" key="5">
    <source>
        <dbReference type="EMBL" id="KTC73256.1"/>
    </source>
</evidence>
<dbReference type="Gene3D" id="1.10.3290.10">
    <property type="entry name" value="Fido-like domain"/>
    <property type="match status" value="1"/>
</dbReference>
<protein>
    <submittedName>
        <fullName evidence="5">Ankyrin repeat-containing protein</fullName>
    </submittedName>
</protein>